<accession>A0A814NY79</accession>
<gene>
    <name evidence="2" type="ORF">OXX778_LOCUS20978</name>
</gene>
<protein>
    <submittedName>
        <fullName evidence="2">Uncharacterized protein</fullName>
    </submittedName>
</protein>
<comment type="caution">
    <text evidence="2">The sequence shown here is derived from an EMBL/GenBank/DDBJ whole genome shotgun (WGS) entry which is preliminary data.</text>
</comment>
<feature type="chain" id="PRO_5032364099" evidence="1">
    <location>
        <begin position="23"/>
        <end position="232"/>
    </location>
</feature>
<proteinExistence type="predicted"/>
<dbReference type="EMBL" id="CAJNOC010007363">
    <property type="protein sequence ID" value="CAF1097483.1"/>
    <property type="molecule type" value="Genomic_DNA"/>
</dbReference>
<organism evidence="2 3">
    <name type="scientific">Brachionus calyciflorus</name>
    <dbReference type="NCBI Taxonomy" id="104777"/>
    <lineage>
        <taxon>Eukaryota</taxon>
        <taxon>Metazoa</taxon>
        <taxon>Spiralia</taxon>
        <taxon>Gnathifera</taxon>
        <taxon>Rotifera</taxon>
        <taxon>Eurotatoria</taxon>
        <taxon>Monogononta</taxon>
        <taxon>Pseudotrocha</taxon>
        <taxon>Ploima</taxon>
        <taxon>Brachionidae</taxon>
        <taxon>Brachionus</taxon>
    </lineage>
</organism>
<evidence type="ECO:0000313" key="2">
    <source>
        <dbReference type="EMBL" id="CAF1097483.1"/>
    </source>
</evidence>
<keyword evidence="3" id="KW-1185">Reference proteome</keyword>
<sequence>MNILNLFKLCCFVMIFIQVASTLDTSDMNGKNSTLSRQKRIEPLSILIAFIISASVSGSTVSLNEFYRASSSDECAFTIRYFDNNFTNKFNKKNGALDMNFMSTTDNNWNFEKLDAVQGLDKTKEKVDGGFLKLIQMYPQGKFCVQAIIFSCGSKLTYKGSERSIVLDVQTIRKAWFRQGNPRFLEVFWEKNCLWFSNLDFRSVRAIDVYPGAFTECENANEDCISRHIQVF</sequence>
<evidence type="ECO:0000313" key="3">
    <source>
        <dbReference type="Proteomes" id="UP000663879"/>
    </source>
</evidence>
<name>A0A814NY79_9BILA</name>
<keyword evidence="1" id="KW-0732">Signal</keyword>
<dbReference type="AlphaFoldDB" id="A0A814NY79"/>
<evidence type="ECO:0000256" key="1">
    <source>
        <dbReference type="SAM" id="SignalP"/>
    </source>
</evidence>
<dbReference type="Proteomes" id="UP000663879">
    <property type="component" value="Unassembled WGS sequence"/>
</dbReference>
<feature type="signal peptide" evidence="1">
    <location>
        <begin position="1"/>
        <end position="22"/>
    </location>
</feature>
<reference evidence="2" key="1">
    <citation type="submission" date="2021-02" db="EMBL/GenBank/DDBJ databases">
        <authorList>
            <person name="Nowell W R."/>
        </authorList>
    </citation>
    <scope>NUCLEOTIDE SEQUENCE</scope>
    <source>
        <strain evidence="2">Ploen Becks lab</strain>
    </source>
</reference>